<feature type="domain" description="BPL/LPL catalytic" evidence="2">
    <location>
        <begin position="78"/>
        <end position="269"/>
    </location>
</feature>
<dbReference type="PROSITE" id="PS51733">
    <property type="entry name" value="BPL_LPL_CATALYTIC"/>
    <property type="match status" value="1"/>
</dbReference>
<gene>
    <name evidence="3" type="ORF">ENS59_13380</name>
</gene>
<dbReference type="InterPro" id="IPR004143">
    <property type="entry name" value="BPL_LPL_catalytic"/>
</dbReference>
<proteinExistence type="predicted"/>
<dbReference type="Gene3D" id="3.30.930.10">
    <property type="entry name" value="Bira Bifunctional Protein, Domain 2"/>
    <property type="match status" value="1"/>
</dbReference>
<dbReference type="InterPro" id="IPR036388">
    <property type="entry name" value="WH-like_DNA-bd_sf"/>
</dbReference>
<dbReference type="AlphaFoldDB" id="A0A7C3E6Q9"/>
<dbReference type="SUPFAM" id="SSF46785">
    <property type="entry name" value="Winged helix' DNA-binding domain"/>
    <property type="match status" value="1"/>
</dbReference>
<organism evidence="3">
    <name type="scientific">Gracilinema caldarium</name>
    <dbReference type="NCBI Taxonomy" id="215591"/>
    <lineage>
        <taxon>Bacteria</taxon>
        <taxon>Pseudomonadati</taxon>
        <taxon>Spirochaetota</taxon>
        <taxon>Spirochaetia</taxon>
        <taxon>Spirochaetales</taxon>
        <taxon>Breznakiellaceae</taxon>
        <taxon>Gracilinema</taxon>
    </lineage>
</organism>
<dbReference type="PANTHER" id="PTHR12835:SF5">
    <property type="entry name" value="BIOTIN--PROTEIN LIGASE"/>
    <property type="match status" value="1"/>
</dbReference>
<dbReference type="Pfam" id="PF08279">
    <property type="entry name" value="HTH_11"/>
    <property type="match status" value="1"/>
</dbReference>
<evidence type="ECO:0000256" key="1">
    <source>
        <dbReference type="ARBA" id="ARBA00022598"/>
    </source>
</evidence>
<dbReference type="SUPFAM" id="SSF55681">
    <property type="entry name" value="Class II aaRS and biotin synthetases"/>
    <property type="match status" value="1"/>
</dbReference>
<dbReference type="PANTHER" id="PTHR12835">
    <property type="entry name" value="BIOTIN PROTEIN LIGASE"/>
    <property type="match status" value="1"/>
</dbReference>
<dbReference type="Gene3D" id="1.10.10.10">
    <property type="entry name" value="Winged helix-like DNA-binding domain superfamily/Winged helix DNA-binding domain"/>
    <property type="match status" value="1"/>
</dbReference>
<protein>
    <submittedName>
        <fullName evidence="3">Biotin--[acetyl-CoA-carboxylase] ligase</fullName>
        <ecNumber evidence="3">6.3.4.15</ecNumber>
    </submittedName>
</protein>
<dbReference type="GO" id="GO:0005737">
    <property type="term" value="C:cytoplasm"/>
    <property type="evidence" value="ECO:0007669"/>
    <property type="project" value="TreeGrafter"/>
</dbReference>
<reference evidence="3" key="1">
    <citation type="journal article" date="2020" name="mSystems">
        <title>Genome- and Community-Level Interaction Insights into Carbon Utilization and Element Cycling Functions of Hydrothermarchaeota in Hydrothermal Sediment.</title>
        <authorList>
            <person name="Zhou Z."/>
            <person name="Liu Y."/>
            <person name="Xu W."/>
            <person name="Pan J."/>
            <person name="Luo Z.H."/>
            <person name="Li M."/>
        </authorList>
    </citation>
    <scope>NUCLEOTIDE SEQUENCE [LARGE SCALE GENOMIC DNA]</scope>
    <source>
        <strain evidence="3">SpSt-503</strain>
    </source>
</reference>
<dbReference type="NCBIfam" id="TIGR00121">
    <property type="entry name" value="birA_ligase"/>
    <property type="match status" value="1"/>
</dbReference>
<accession>A0A7C3E6Q9</accession>
<dbReference type="GO" id="GO:0004077">
    <property type="term" value="F:biotin--[biotin carboxyl-carrier protein] ligase activity"/>
    <property type="evidence" value="ECO:0007669"/>
    <property type="project" value="UniProtKB-EC"/>
</dbReference>
<name>A0A7C3E6Q9_9SPIR</name>
<dbReference type="InterPro" id="IPR036390">
    <property type="entry name" value="WH_DNA-bd_sf"/>
</dbReference>
<dbReference type="EC" id="6.3.4.15" evidence="3"/>
<dbReference type="InterPro" id="IPR013196">
    <property type="entry name" value="HTH_11"/>
</dbReference>
<dbReference type="InterPro" id="IPR004408">
    <property type="entry name" value="Biotin_CoA_COase_ligase"/>
</dbReference>
<dbReference type="InterPro" id="IPR045864">
    <property type="entry name" value="aa-tRNA-synth_II/BPL/LPL"/>
</dbReference>
<dbReference type="Pfam" id="PF03099">
    <property type="entry name" value="BPL_LplA_LipB"/>
    <property type="match status" value="1"/>
</dbReference>
<comment type="caution">
    <text evidence="3">The sequence shown here is derived from an EMBL/GenBank/DDBJ whole genome shotgun (WGS) entry which is preliminary data.</text>
</comment>
<dbReference type="EMBL" id="DSVL01000411">
    <property type="protein sequence ID" value="HFH30477.1"/>
    <property type="molecule type" value="Genomic_DNA"/>
</dbReference>
<keyword evidence="1 3" id="KW-0436">Ligase</keyword>
<evidence type="ECO:0000259" key="2">
    <source>
        <dbReference type="PROSITE" id="PS51733"/>
    </source>
</evidence>
<evidence type="ECO:0000313" key="3">
    <source>
        <dbReference type="EMBL" id="HFH30477.1"/>
    </source>
</evidence>
<sequence>MVNIKPDPAEPWKQGKASTKAIVLSLLRGSQGQLLSGEAIAQAAQVSRVAVWKAIEALKHAGYPIESIENEGYRLSATWTDDFLYPWEFPGREDRFFYYESIDSTMNRARQLAQGGSPGGALIVAEYQTGPVARQGGRWESGPGGLYISLLERPQCPLSEYQRYIRFAQSCLGQALEKELGPIVQYDRYPDLYADNKKIAGIVSELHALDERVQWMSIGIGVHVNDQVQDSLSASCSDIAGRPLSRKALLKEFLTAWETQDCEYKQYIKGVS</sequence>